<comment type="subcellular location">
    <subcellularLocation>
        <location evidence="1">Nucleus</location>
    </subcellularLocation>
</comment>
<evidence type="ECO:0000256" key="1">
    <source>
        <dbReference type="ARBA" id="ARBA00004123"/>
    </source>
</evidence>
<dbReference type="SMART" id="SM00415">
    <property type="entry name" value="HSF"/>
    <property type="match status" value="1"/>
</dbReference>
<evidence type="ECO:0000256" key="4">
    <source>
        <dbReference type="RuleBase" id="RU004020"/>
    </source>
</evidence>
<gene>
    <name evidence="7" type="ORF">Ae201684_002150</name>
</gene>
<dbReference type="AlphaFoldDB" id="A0A6G0XRB4"/>
<protein>
    <recommendedName>
        <fullName evidence="6">HSF-type DNA-binding domain-containing protein</fullName>
    </recommendedName>
</protein>
<keyword evidence="3" id="KW-0539">Nucleus</keyword>
<dbReference type="VEuPathDB" id="FungiDB:AeMF1_009985"/>
<evidence type="ECO:0000256" key="5">
    <source>
        <dbReference type="SAM" id="MobiDB-lite"/>
    </source>
</evidence>
<dbReference type="Gene3D" id="1.10.10.10">
    <property type="entry name" value="Winged helix-like DNA-binding domain superfamily/Winged helix DNA-binding domain"/>
    <property type="match status" value="1"/>
</dbReference>
<dbReference type="GO" id="GO:0003700">
    <property type="term" value="F:DNA-binding transcription factor activity"/>
    <property type="evidence" value="ECO:0007669"/>
    <property type="project" value="InterPro"/>
</dbReference>
<feature type="region of interest" description="Disordered" evidence="5">
    <location>
        <begin position="147"/>
        <end position="178"/>
    </location>
</feature>
<dbReference type="EMBL" id="VJMJ01000022">
    <property type="protein sequence ID" value="KAF0743093.1"/>
    <property type="molecule type" value="Genomic_DNA"/>
</dbReference>
<comment type="caution">
    <text evidence="7">The sequence shown here is derived from an EMBL/GenBank/DDBJ whole genome shotgun (WGS) entry which is preliminary data.</text>
</comment>
<dbReference type="PANTHER" id="PTHR10015:SF427">
    <property type="entry name" value="HEAT SHOCK FACTOR PROTEIN"/>
    <property type="match status" value="1"/>
</dbReference>
<dbReference type="PANTHER" id="PTHR10015">
    <property type="entry name" value="HEAT SHOCK TRANSCRIPTION FACTOR"/>
    <property type="match status" value="1"/>
</dbReference>
<feature type="compositionally biased region" description="Basic and acidic residues" evidence="5">
    <location>
        <begin position="156"/>
        <end position="166"/>
    </location>
</feature>
<keyword evidence="8" id="KW-1185">Reference proteome</keyword>
<dbReference type="GO" id="GO:0043565">
    <property type="term" value="F:sequence-specific DNA binding"/>
    <property type="evidence" value="ECO:0007669"/>
    <property type="project" value="InterPro"/>
</dbReference>
<dbReference type="InterPro" id="IPR036390">
    <property type="entry name" value="WH_DNA-bd_sf"/>
</dbReference>
<name>A0A6G0XRB4_9STRA</name>
<dbReference type="Pfam" id="PF00447">
    <property type="entry name" value="HSF_DNA-bind"/>
    <property type="match status" value="1"/>
</dbReference>
<proteinExistence type="inferred from homology"/>
<reference evidence="7 8" key="1">
    <citation type="submission" date="2019-07" db="EMBL/GenBank/DDBJ databases">
        <title>Genomics analysis of Aphanomyces spp. identifies a new class of oomycete effector associated with host adaptation.</title>
        <authorList>
            <person name="Gaulin E."/>
        </authorList>
    </citation>
    <scope>NUCLEOTIDE SEQUENCE [LARGE SCALE GENOMIC DNA]</scope>
    <source>
        <strain evidence="7 8">ATCC 201684</strain>
    </source>
</reference>
<accession>A0A6G0XRB4</accession>
<evidence type="ECO:0000256" key="2">
    <source>
        <dbReference type="ARBA" id="ARBA00023125"/>
    </source>
</evidence>
<keyword evidence="2" id="KW-0238">DNA-binding</keyword>
<evidence type="ECO:0000313" key="8">
    <source>
        <dbReference type="Proteomes" id="UP000481153"/>
    </source>
</evidence>
<evidence type="ECO:0000313" key="7">
    <source>
        <dbReference type="EMBL" id="KAF0743093.1"/>
    </source>
</evidence>
<organism evidence="7 8">
    <name type="scientific">Aphanomyces euteiches</name>
    <dbReference type="NCBI Taxonomy" id="100861"/>
    <lineage>
        <taxon>Eukaryota</taxon>
        <taxon>Sar</taxon>
        <taxon>Stramenopiles</taxon>
        <taxon>Oomycota</taxon>
        <taxon>Saprolegniomycetes</taxon>
        <taxon>Saprolegniales</taxon>
        <taxon>Verrucalvaceae</taxon>
        <taxon>Aphanomyces</taxon>
    </lineage>
</organism>
<sequence>MSDSLIRRKKSTPELSIATPPFLAALYDILNQEDPSVIGWCDDGRAFGVYNIQVLETRILPAYYRLSKFASFQRQLNYFGFRKIITSRSSSEPGTFYAQPLFLRDDPARMLQIKRKTYRAKGYNSRRSAAAAAQAKYLQPAEYFNEPSHTVEATEEESKPRRESVAETKTTTPSQRMDDKRWPEFKMDDDDANLGPYLDFMLERDQQAFEADSKEEYFMSPIPFNQGGSGGDGLLDEDILLLTSLISPSNSDGSSGSNN</sequence>
<dbReference type="InterPro" id="IPR036388">
    <property type="entry name" value="WH-like_DNA-bd_sf"/>
</dbReference>
<dbReference type="SUPFAM" id="SSF46785">
    <property type="entry name" value="Winged helix' DNA-binding domain"/>
    <property type="match status" value="1"/>
</dbReference>
<dbReference type="GO" id="GO:0005634">
    <property type="term" value="C:nucleus"/>
    <property type="evidence" value="ECO:0007669"/>
    <property type="project" value="UniProtKB-SubCell"/>
</dbReference>
<dbReference type="Proteomes" id="UP000481153">
    <property type="component" value="Unassembled WGS sequence"/>
</dbReference>
<dbReference type="InterPro" id="IPR000232">
    <property type="entry name" value="HSF_DNA-bd"/>
</dbReference>
<feature type="domain" description="HSF-type DNA-binding" evidence="6">
    <location>
        <begin position="18"/>
        <end position="116"/>
    </location>
</feature>
<evidence type="ECO:0000256" key="3">
    <source>
        <dbReference type="ARBA" id="ARBA00023242"/>
    </source>
</evidence>
<comment type="similarity">
    <text evidence="4">Belongs to the HSF family.</text>
</comment>
<evidence type="ECO:0000259" key="6">
    <source>
        <dbReference type="SMART" id="SM00415"/>
    </source>
</evidence>